<organism evidence="1 2">
    <name type="scientific">Synechococcus phage S-CAM7</name>
    <dbReference type="NCBI Taxonomy" id="1883368"/>
    <lineage>
        <taxon>Viruses</taxon>
        <taxon>Duplodnaviria</taxon>
        <taxon>Heunggongvirae</taxon>
        <taxon>Uroviricota</taxon>
        <taxon>Caudoviricetes</taxon>
        <taxon>Pantevenvirales</taxon>
        <taxon>Kyanoviridae</taxon>
        <taxon>Mazuvirus</taxon>
        <taxon>Mazuvirus scam7</taxon>
    </lineage>
</organism>
<sequence length="174" mass="19844">MNIFCTEQDPRGSALVLPDKHIVKMPLECCQMVSVIYSHWYRDCGQVFKADGTPYKTTGGFRNHPCTVWASLCDENLAWLIAHGHALCAEYTHRYGKHHACEKSLIGAEEVFVRTTGKPITCYNGARGFARAMPDEFKLDQSISTFEAYKMYISSKPWVSANYLRKPERKPSWV</sequence>
<gene>
    <name evidence="1" type="ORF">CC030809_00165</name>
</gene>
<dbReference type="EMBL" id="MT586120">
    <property type="protein sequence ID" value="QLF86221.1"/>
    <property type="molecule type" value="Genomic_DNA"/>
</dbReference>
<protein>
    <submittedName>
        <fullName evidence="1">Uncharacterized protein</fullName>
    </submittedName>
</protein>
<evidence type="ECO:0000313" key="1">
    <source>
        <dbReference type="EMBL" id="QLF86221.1"/>
    </source>
</evidence>
<dbReference type="Pfam" id="PF03013">
    <property type="entry name" value="Pyr_excise"/>
    <property type="match status" value="1"/>
</dbReference>
<dbReference type="InterPro" id="IPR004260">
    <property type="entry name" value="Pyr-dimer_DNA_glycosylase"/>
</dbReference>
<proteinExistence type="predicted"/>
<reference evidence="1 2" key="2">
    <citation type="submission" date="2020-07" db="EMBL/GenBank/DDBJ databases">
        <title>Signatures of coevolution in a cyanophage population.</title>
        <authorList>
            <person name="Abebe J."/>
        </authorList>
    </citation>
    <scope>NUCLEOTIDE SEQUENCE [LARGE SCALE GENOMIC DNA]</scope>
    <source>
        <strain evidence="1">0809CC03</strain>
    </source>
</reference>
<reference evidence="1 2" key="1">
    <citation type="submission" date="2020-06" db="EMBL/GenBank/DDBJ databases">
        <authorList>
            <person name="Puxty R.J."/>
            <person name="Weihe C."/>
            <person name="Marston M.F."/>
            <person name="Martiny J.B.H."/>
        </authorList>
    </citation>
    <scope>NUCLEOTIDE SEQUENCE [LARGE SCALE GENOMIC DNA]</scope>
    <source>
        <strain evidence="1">0809CC03</strain>
    </source>
</reference>
<name>A0A7D5G3M9_9CAUD</name>
<evidence type="ECO:0000313" key="2">
    <source>
        <dbReference type="Proteomes" id="UP000510897"/>
    </source>
</evidence>
<accession>A0A7D5G3M9</accession>
<dbReference type="Proteomes" id="UP000510897">
    <property type="component" value="Segment"/>
</dbReference>